<dbReference type="InterPro" id="IPR019734">
    <property type="entry name" value="TPR_rpt"/>
</dbReference>
<dbReference type="RefSeq" id="WP_220160908.1">
    <property type="nucleotide sequence ID" value="NZ_CP080507.1"/>
</dbReference>
<evidence type="ECO:0000256" key="3">
    <source>
        <dbReference type="PROSITE-ProRule" id="PRU00339"/>
    </source>
</evidence>
<evidence type="ECO:0000256" key="4">
    <source>
        <dbReference type="SAM" id="Phobius"/>
    </source>
</evidence>
<dbReference type="PANTHER" id="PTHR44227">
    <property type="match status" value="1"/>
</dbReference>
<dbReference type="Proteomes" id="UP000825051">
    <property type="component" value="Chromosome"/>
</dbReference>
<dbReference type="EMBL" id="CP080507">
    <property type="protein sequence ID" value="QYM77804.1"/>
    <property type="molecule type" value="Genomic_DNA"/>
</dbReference>
<feature type="repeat" description="TPR" evidence="3">
    <location>
        <begin position="429"/>
        <end position="462"/>
    </location>
</feature>
<dbReference type="PROSITE" id="PS50005">
    <property type="entry name" value="TPR"/>
    <property type="match status" value="5"/>
</dbReference>
<dbReference type="Pfam" id="PF13432">
    <property type="entry name" value="TPR_16"/>
    <property type="match status" value="1"/>
</dbReference>
<accession>A0A8F9TRE3</accession>
<feature type="transmembrane region" description="Helical" evidence="4">
    <location>
        <begin position="364"/>
        <end position="382"/>
    </location>
</feature>
<protein>
    <submittedName>
        <fullName evidence="5">Tetratricopeptide repeat protein</fullName>
    </submittedName>
</protein>
<proteinExistence type="predicted"/>
<feature type="transmembrane region" description="Helical" evidence="4">
    <location>
        <begin position="21"/>
        <end position="39"/>
    </location>
</feature>
<dbReference type="SUPFAM" id="SSF48452">
    <property type="entry name" value="TPR-like"/>
    <property type="match status" value="1"/>
</dbReference>
<dbReference type="Pfam" id="PF13181">
    <property type="entry name" value="TPR_8"/>
    <property type="match status" value="1"/>
</dbReference>
<feature type="repeat" description="TPR" evidence="3">
    <location>
        <begin position="463"/>
        <end position="496"/>
    </location>
</feature>
<keyword evidence="2 3" id="KW-0802">TPR repeat</keyword>
<dbReference type="Gene3D" id="1.25.40.10">
    <property type="entry name" value="Tetratricopeptide repeat domain"/>
    <property type="match status" value="2"/>
</dbReference>
<evidence type="ECO:0000256" key="2">
    <source>
        <dbReference type="ARBA" id="ARBA00022803"/>
    </source>
</evidence>
<dbReference type="SMART" id="SM00028">
    <property type="entry name" value="TPR"/>
    <property type="match status" value="7"/>
</dbReference>
<reference evidence="5" key="1">
    <citation type="submission" date="2021-08" db="EMBL/GenBank/DDBJ databases">
        <title>Genome of a novel bacterium of the phylum Verrucomicrobia, Oleiharenicola sp. KSB-15.</title>
        <authorList>
            <person name="Chung J.-H."/>
            <person name="Ahn J.-H."/>
            <person name="Yoon Y."/>
            <person name="Kim D.-Y."/>
            <person name="An S.-H."/>
            <person name="Park I."/>
            <person name="Yeon J."/>
        </authorList>
    </citation>
    <scope>NUCLEOTIDE SEQUENCE</scope>
    <source>
        <strain evidence="5">KSB-15</strain>
    </source>
</reference>
<feature type="transmembrane region" description="Helical" evidence="4">
    <location>
        <begin position="338"/>
        <end position="358"/>
    </location>
</feature>
<name>A0A8F9TRE3_9BACT</name>
<feature type="transmembrane region" description="Helical" evidence="4">
    <location>
        <begin position="101"/>
        <end position="122"/>
    </location>
</feature>
<dbReference type="Pfam" id="PF00515">
    <property type="entry name" value="TPR_1"/>
    <property type="match status" value="1"/>
</dbReference>
<dbReference type="PANTHER" id="PTHR44227:SF3">
    <property type="entry name" value="PROTEIN O-MANNOSYL-TRANSFERASE TMTC4"/>
    <property type="match status" value="1"/>
</dbReference>
<keyword evidence="6" id="KW-1185">Reference proteome</keyword>
<dbReference type="InterPro" id="IPR052346">
    <property type="entry name" value="O-mannosyl-transferase_TMTC"/>
</dbReference>
<gene>
    <name evidence="5" type="ORF">K0B96_10775</name>
</gene>
<feature type="repeat" description="TPR" evidence="3">
    <location>
        <begin position="497"/>
        <end position="530"/>
    </location>
</feature>
<keyword evidence="4" id="KW-0472">Membrane</keyword>
<feature type="repeat" description="TPR" evidence="3">
    <location>
        <begin position="633"/>
        <end position="666"/>
    </location>
</feature>
<sequence length="687" mass="74836">MANDVAVRAPFYANIYNLNGLWRAAACAGLIVVVGLIAYSNSMHGPLVFDDVAAIDDNPSLSPLWPLSGPLHPPAYRTVTGRPVANLTLAFNHALGGVNPVFYHAVNLLIHLGAALLLFGILGRTLSLPMLQTTFGADARGLALATAVVWAVHPLQTESVTYIVQRVESLMGFFYFATLYCFIRGATGGTRTWFWLAVIGCLLGMGTKEVMVSAPLMVLLYDRTFLSGSFSVAWRQRRIFYSALAATWALLFWLVIGSGSRSGSAGFNVGIGSWDYGLTQFQAIIHYLRLSYWPSPLIIDYGTHLVRSPWSIWPQGIVLVGLAGMTARGIWRGSAFGFVGFWFFAILAPSSSVMPVVTQSMAEHRMYLSLAAVIVVTVACLYRLFGRRTFLLWMLVSMACIGLTRARNDDYRSTLILWRDNIAKCPQNPRGYDALGNALSDEGMIDEAIIAYQAGLSVDPLYVESLNNLGVAFHKRGRSPEAIAAFSRALAINPNYAGAHYNLGNVLAEAGRAEEARSHYLAALHLTPDEPTTLLRLGTLEMQLNDPFAAEAHLRAAIKAAPGLMEARFNLGFLVATQGRWDEAQNEMRLAVKEDPRSAMAHYNLANALAQAGRLPDAAVEYATATKIDSSMVPAHYNLGNTYALLGRYDDAVHEYESVLALEPEHPRAAQSLAAARLRQAGAASGR</sequence>
<keyword evidence="4" id="KW-1133">Transmembrane helix</keyword>
<evidence type="ECO:0000313" key="6">
    <source>
        <dbReference type="Proteomes" id="UP000825051"/>
    </source>
</evidence>
<dbReference type="InterPro" id="IPR011990">
    <property type="entry name" value="TPR-like_helical_dom_sf"/>
</dbReference>
<dbReference type="PROSITE" id="PS50293">
    <property type="entry name" value="TPR_REGION"/>
    <property type="match status" value="2"/>
</dbReference>
<feature type="repeat" description="TPR" evidence="3">
    <location>
        <begin position="565"/>
        <end position="598"/>
    </location>
</feature>
<evidence type="ECO:0000256" key="1">
    <source>
        <dbReference type="ARBA" id="ARBA00022737"/>
    </source>
</evidence>
<keyword evidence="1" id="KW-0677">Repeat</keyword>
<organism evidence="5 6">
    <name type="scientific">Horticoccus luteus</name>
    <dbReference type="NCBI Taxonomy" id="2862869"/>
    <lineage>
        <taxon>Bacteria</taxon>
        <taxon>Pseudomonadati</taxon>
        <taxon>Verrucomicrobiota</taxon>
        <taxon>Opitutia</taxon>
        <taxon>Opitutales</taxon>
        <taxon>Opitutaceae</taxon>
        <taxon>Horticoccus</taxon>
    </lineage>
</organism>
<feature type="transmembrane region" description="Helical" evidence="4">
    <location>
        <begin position="239"/>
        <end position="256"/>
    </location>
</feature>
<dbReference type="KEGG" id="ole:K0B96_10775"/>
<dbReference type="AlphaFoldDB" id="A0A8F9TRE3"/>
<dbReference type="Pfam" id="PF13414">
    <property type="entry name" value="TPR_11"/>
    <property type="match status" value="1"/>
</dbReference>
<keyword evidence="4" id="KW-0812">Transmembrane</keyword>
<feature type="transmembrane region" description="Helical" evidence="4">
    <location>
        <begin position="170"/>
        <end position="187"/>
    </location>
</feature>
<evidence type="ECO:0000313" key="5">
    <source>
        <dbReference type="EMBL" id="QYM77804.1"/>
    </source>
</evidence>